<keyword evidence="4" id="KW-0175">Coiled coil</keyword>
<keyword evidence="3" id="KW-0862">Zinc</keyword>
<keyword evidence="2" id="KW-0863">Zinc-finger</keyword>
<dbReference type="GO" id="GO:0003677">
    <property type="term" value="F:DNA binding"/>
    <property type="evidence" value="ECO:0007669"/>
    <property type="project" value="InterPro"/>
</dbReference>
<protein>
    <recommendedName>
        <fullName evidence="6">SBP-type domain-containing protein</fullName>
    </recommendedName>
</protein>
<feature type="coiled-coil region" evidence="4">
    <location>
        <begin position="388"/>
        <end position="418"/>
    </location>
</feature>
<dbReference type="InterPro" id="IPR036893">
    <property type="entry name" value="SBP_sf"/>
</dbReference>
<dbReference type="SUPFAM" id="SSF103612">
    <property type="entry name" value="SBT domain"/>
    <property type="match status" value="1"/>
</dbReference>
<dbReference type="EMBL" id="FNXT01001320">
    <property type="protein sequence ID" value="SZX78381.1"/>
    <property type="molecule type" value="Genomic_DNA"/>
</dbReference>
<evidence type="ECO:0000256" key="5">
    <source>
        <dbReference type="SAM" id="MobiDB-lite"/>
    </source>
</evidence>
<name>A0A383WLU9_TETOB</name>
<keyword evidence="1" id="KW-0479">Metal-binding</keyword>
<dbReference type="AlphaFoldDB" id="A0A383WLU9"/>
<dbReference type="PROSITE" id="PS51141">
    <property type="entry name" value="ZF_SBP"/>
    <property type="match status" value="1"/>
</dbReference>
<sequence length="473" mass="49217">MHQNTEYVMSAGHISDVAHGGKQDTKCCKVLGCTSQLLNKYCQKKSVCEQHLKAAAVQCEGQGEALFRFCQQCGKLEPLARFEGNLRSCRSSLRKRRVASAGSDDDAAQPPAALGSSGGSSSMRVSRIKAAKRSRLSLNARTRACVAVGAAMRGNESDEAAAQNGLNPAGQPPAAAAAAAAALDDGACAADVAAALAEALTSNMMQEFDSCCRFGMSAAPHSSWHPSAAAAAVPTPQQQQQQGVEFEVDELLQSELLLDMCTAVEGHDGSCCSCSSTHDNSSEHQLEQLLESELRAAAAAAAAAAPAGLPTTTAHMQLQAAAPGAHCFMLGGRPSCYSMPGIAYQGDMNCAAVAATPMPAWQHSAMQQQQQLAGIPVAAQRRIDDSNASALRERLVHLQEMQQRMEQLQHVLASVQLRRQQAAALLVAADAAAAAAVAIAPDLGVSVPVLQRSSTLHSSNNGCCMGPGWGAFA</sequence>
<dbReference type="Pfam" id="PF03110">
    <property type="entry name" value="SBP"/>
    <property type="match status" value="1"/>
</dbReference>
<evidence type="ECO:0000256" key="4">
    <source>
        <dbReference type="SAM" id="Coils"/>
    </source>
</evidence>
<reference evidence="7 8" key="1">
    <citation type="submission" date="2016-10" db="EMBL/GenBank/DDBJ databases">
        <authorList>
            <person name="Cai Z."/>
        </authorList>
    </citation>
    <scope>NUCLEOTIDE SEQUENCE [LARGE SCALE GENOMIC DNA]</scope>
</reference>
<proteinExistence type="predicted"/>
<evidence type="ECO:0000256" key="1">
    <source>
        <dbReference type="ARBA" id="ARBA00022723"/>
    </source>
</evidence>
<dbReference type="GO" id="GO:0008270">
    <property type="term" value="F:zinc ion binding"/>
    <property type="evidence" value="ECO:0007669"/>
    <property type="project" value="UniProtKB-KW"/>
</dbReference>
<dbReference type="GO" id="GO:0005634">
    <property type="term" value="C:nucleus"/>
    <property type="evidence" value="ECO:0007669"/>
    <property type="project" value="InterPro"/>
</dbReference>
<feature type="region of interest" description="Disordered" evidence="5">
    <location>
        <begin position="99"/>
        <end position="124"/>
    </location>
</feature>
<dbReference type="Proteomes" id="UP000256970">
    <property type="component" value="Unassembled WGS sequence"/>
</dbReference>
<dbReference type="PANTHER" id="PTHR31251">
    <property type="entry name" value="SQUAMOSA PROMOTER-BINDING-LIKE PROTEIN 4"/>
    <property type="match status" value="1"/>
</dbReference>
<accession>A0A383WLU9</accession>
<dbReference type="PANTHER" id="PTHR31251:SF169">
    <property type="entry name" value="SQUAMOSA PROMOTER-BINDING-LIKE PROTEIN 8"/>
    <property type="match status" value="1"/>
</dbReference>
<dbReference type="InterPro" id="IPR004333">
    <property type="entry name" value="SBP_dom"/>
</dbReference>
<gene>
    <name evidence="7" type="ORF">BQ4739_LOCUS18667</name>
</gene>
<dbReference type="InterPro" id="IPR044817">
    <property type="entry name" value="SBP-like"/>
</dbReference>
<evidence type="ECO:0000313" key="7">
    <source>
        <dbReference type="EMBL" id="SZX78381.1"/>
    </source>
</evidence>
<organism evidence="7 8">
    <name type="scientific">Tetradesmus obliquus</name>
    <name type="common">Green alga</name>
    <name type="synonym">Acutodesmus obliquus</name>
    <dbReference type="NCBI Taxonomy" id="3088"/>
    <lineage>
        <taxon>Eukaryota</taxon>
        <taxon>Viridiplantae</taxon>
        <taxon>Chlorophyta</taxon>
        <taxon>core chlorophytes</taxon>
        <taxon>Chlorophyceae</taxon>
        <taxon>CS clade</taxon>
        <taxon>Sphaeropleales</taxon>
        <taxon>Scenedesmaceae</taxon>
        <taxon>Tetradesmus</taxon>
    </lineage>
</organism>
<evidence type="ECO:0000259" key="6">
    <source>
        <dbReference type="PROSITE" id="PS51141"/>
    </source>
</evidence>
<evidence type="ECO:0000256" key="3">
    <source>
        <dbReference type="ARBA" id="ARBA00022833"/>
    </source>
</evidence>
<feature type="domain" description="SBP-type" evidence="6">
    <location>
        <begin position="25"/>
        <end position="103"/>
    </location>
</feature>
<evidence type="ECO:0000256" key="2">
    <source>
        <dbReference type="ARBA" id="ARBA00022771"/>
    </source>
</evidence>
<keyword evidence="8" id="KW-1185">Reference proteome</keyword>
<dbReference type="Gene3D" id="4.10.1100.10">
    <property type="entry name" value="Transcription factor, SBP-box domain"/>
    <property type="match status" value="1"/>
</dbReference>
<evidence type="ECO:0000313" key="8">
    <source>
        <dbReference type="Proteomes" id="UP000256970"/>
    </source>
</evidence>